<dbReference type="PANTHER" id="PTHR42774:SF3">
    <property type="entry name" value="KETOHEXOKINASE"/>
    <property type="match status" value="1"/>
</dbReference>
<feature type="domain" description="Carbohydrate kinase PfkB" evidence="3">
    <location>
        <begin position="4"/>
        <end position="296"/>
    </location>
</feature>
<name>A0ABR1RDG4_9PEZI</name>
<evidence type="ECO:0000313" key="4">
    <source>
        <dbReference type="EMBL" id="KAK8008252.1"/>
    </source>
</evidence>
<dbReference type="Pfam" id="PF00294">
    <property type="entry name" value="PfkB"/>
    <property type="match status" value="1"/>
</dbReference>
<comment type="caution">
    <text evidence="4">The sequence shown here is derived from an EMBL/GenBank/DDBJ whole genome shotgun (WGS) entry which is preliminary data.</text>
</comment>
<dbReference type="InterPro" id="IPR029056">
    <property type="entry name" value="Ribokinase-like"/>
</dbReference>
<gene>
    <name evidence="4" type="ORF">PG991_010803</name>
</gene>
<accession>A0ABR1RDG4</accession>
<dbReference type="InterPro" id="IPR011611">
    <property type="entry name" value="PfkB_dom"/>
</dbReference>
<keyword evidence="2" id="KW-0418">Kinase</keyword>
<keyword evidence="5" id="KW-1185">Reference proteome</keyword>
<organism evidence="4 5">
    <name type="scientific">Apiospora marii</name>
    <dbReference type="NCBI Taxonomy" id="335849"/>
    <lineage>
        <taxon>Eukaryota</taxon>
        <taxon>Fungi</taxon>
        <taxon>Dikarya</taxon>
        <taxon>Ascomycota</taxon>
        <taxon>Pezizomycotina</taxon>
        <taxon>Sordariomycetes</taxon>
        <taxon>Xylariomycetidae</taxon>
        <taxon>Amphisphaeriales</taxon>
        <taxon>Apiosporaceae</taxon>
        <taxon>Apiospora</taxon>
    </lineage>
</organism>
<evidence type="ECO:0000256" key="1">
    <source>
        <dbReference type="ARBA" id="ARBA00022679"/>
    </source>
</evidence>
<dbReference type="EMBL" id="JAQQWI010000016">
    <property type="protein sequence ID" value="KAK8008252.1"/>
    <property type="molecule type" value="Genomic_DNA"/>
</dbReference>
<evidence type="ECO:0000256" key="2">
    <source>
        <dbReference type="ARBA" id="ARBA00022777"/>
    </source>
</evidence>
<dbReference type="Gene3D" id="3.40.1190.20">
    <property type="match status" value="1"/>
</dbReference>
<proteinExistence type="predicted"/>
<sequence length="314" mass="35215">MEHFVGVGTCYLDTILRVDYFVEEGHKAEAASIIRRRGGKCPNAIEVLQQLMVAEAAALQVKLVAVLPNQFTPASVDFEVSFAGEDVLRHCIYREDEAEPARRYIIRNLQGSSNTIIDHNPQGDMTLAEFKKAAKKLDTEAAWYHFEGRIPDVTLKCMKHLRLKYPGVKISVELDEPARPGMPDLAPHADVVFFTKSWAVDKRYSDAQSFLDAQSFHAKQGSLLFCTWGDEDAWAYEPFGQGLVHVPAYRVEPHLMVVDTLGAGDAFVAGILYGLIFHSEDWSLEDKLRFANRLAAKKPLLEGFAGLREVMEED</sequence>
<dbReference type="PROSITE" id="PS00584">
    <property type="entry name" value="PFKB_KINASES_2"/>
    <property type="match status" value="1"/>
</dbReference>
<evidence type="ECO:0000259" key="3">
    <source>
        <dbReference type="Pfam" id="PF00294"/>
    </source>
</evidence>
<keyword evidence="1" id="KW-0808">Transferase</keyword>
<dbReference type="Proteomes" id="UP001396898">
    <property type="component" value="Unassembled WGS sequence"/>
</dbReference>
<dbReference type="SUPFAM" id="SSF53613">
    <property type="entry name" value="Ribokinase-like"/>
    <property type="match status" value="1"/>
</dbReference>
<evidence type="ECO:0000313" key="5">
    <source>
        <dbReference type="Proteomes" id="UP001396898"/>
    </source>
</evidence>
<dbReference type="InterPro" id="IPR052562">
    <property type="entry name" value="Ketohexokinase-related"/>
</dbReference>
<reference evidence="4 5" key="1">
    <citation type="submission" date="2023-01" db="EMBL/GenBank/DDBJ databases">
        <title>Analysis of 21 Apiospora genomes using comparative genomics revels a genus with tremendous synthesis potential of carbohydrate active enzymes and secondary metabolites.</title>
        <authorList>
            <person name="Sorensen T."/>
        </authorList>
    </citation>
    <scope>NUCLEOTIDE SEQUENCE [LARGE SCALE GENOMIC DNA]</scope>
    <source>
        <strain evidence="4 5">CBS 20057</strain>
    </source>
</reference>
<protein>
    <recommendedName>
        <fullName evidence="3">Carbohydrate kinase PfkB domain-containing protein</fullName>
    </recommendedName>
</protein>
<dbReference type="InterPro" id="IPR002173">
    <property type="entry name" value="Carboh/pur_kinase_PfkB_CS"/>
</dbReference>
<dbReference type="PANTHER" id="PTHR42774">
    <property type="entry name" value="PHOSPHOTRANSFERASE SYSTEM TRANSPORT PROTEIN"/>
    <property type="match status" value="1"/>
</dbReference>